<reference evidence="1 2" key="1">
    <citation type="submission" date="2023-06" db="EMBL/GenBank/DDBJ databases">
        <title>Roseiconus lacunae JC819 isolated from Gulf of Mannar region, Tamil Nadu.</title>
        <authorList>
            <person name="Pk S."/>
            <person name="Ch S."/>
            <person name="Ch V.R."/>
        </authorList>
    </citation>
    <scope>NUCLEOTIDE SEQUENCE [LARGE SCALE GENOMIC DNA]</scope>
    <source>
        <strain evidence="1 2">JC819</strain>
    </source>
</reference>
<dbReference type="RefSeq" id="WP_289162691.1">
    <property type="nucleotide sequence ID" value="NZ_JASZZN010000004.1"/>
</dbReference>
<evidence type="ECO:0000313" key="2">
    <source>
        <dbReference type="Proteomes" id="UP001239462"/>
    </source>
</evidence>
<name>A0ABT7PFD2_9BACT</name>
<organism evidence="1 2">
    <name type="scientific">Roseiconus lacunae</name>
    <dbReference type="NCBI Taxonomy" id="2605694"/>
    <lineage>
        <taxon>Bacteria</taxon>
        <taxon>Pseudomonadati</taxon>
        <taxon>Planctomycetota</taxon>
        <taxon>Planctomycetia</taxon>
        <taxon>Pirellulales</taxon>
        <taxon>Pirellulaceae</taxon>
        <taxon>Roseiconus</taxon>
    </lineage>
</organism>
<comment type="caution">
    <text evidence="1">The sequence shown here is derived from an EMBL/GenBank/DDBJ whole genome shotgun (WGS) entry which is preliminary data.</text>
</comment>
<accession>A0ABT7PFD2</accession>
<protein>
    <submittedName>
        <fullName evidence="1">Uncharacterized protein</fullName>
    </submittedName>
</protein>
<proteinExistence type="predicted"/>
<evidence type="ECO:0000313" key="1">
    <source>
        <dbReference type="EMBL" id="MDM4015209.1"/>
    </source>
</evidence>
<gene>
    <name evidence="1" type="ORF">QTN89_07195</name>
</gene>
<sequence>MPSFSPVTKGIKLTPSIERLPPGLPPATTTAVREISIAITAAT</sequence>
<keyword evidence="2" id="KW-1185">Reference proteome</keyword>
<dbReference type="EMBL" id="JASZZN010000004">
    <property type="protein sequence ID" value="MDM4015209.1"/>
    <property type="molecule type" value="Genomic_DNA"/>
</dbReference>
<dbReference type="Proteomes" id="UP001239462">
    <property type="component" value="Unassembled WGS sequence"/>
</dbReference>